<keyword evidence="3" id="KW-1185">Reference proteome</keyword>
<evidence type="ECO:0000256" key="1">
    <source>
        <dbReference type="SAM" id="Phobius"/>
    </source>
</evidence>
<keyword evidence="1" id="KW-1133">Transmembrane helix</keyword>
<reference evidence="2 3" key="1">
    <citation type="submission" date="2020-02" db="EMBL/GenBank/DDBJ databases">
        <title>Complete genome sequence of the novel Campylobacter species Candidatus Campylobacter infans.</title>
        <authorList>
            <person name="Duim B."/>
            <person name="Zomer A."/>
            <person name="van der Graaf L."/>
            <person name="Wagenaar J."/>
        </authorList>
    </citation>
    <scope>NUCLEOTIDE SEQUENCE [LARGE SCALE GENOMIC DNA]</scope>
    <source>
        <strain evidence="2 3">19S00001</strain>
    </source>
</reference>
<name>A0A7H9CH59_9BACT</name>
<feature type="transmembrane region" description="Helical" evidence="1">
    <location>
        <begin position="20"/>
        <end position="40"/>
    </location>
</feature>
<dbReference type="AlphaFoldDB" id="A0A7H9CH59"/>
<dbReference type="KEGG" id="cinf:CINF_0023"/>
<proteinExistence type="predicted"/>
<protein>
    <submittedName>
        <fullName evidence="2">Uncharacterized protein</fullName>
    </submittedName>
</protein>
<dbReference type="RefSeq" id="WP_179974819.1">
    <property type="nucleotide sequence ID" value="NZ_CP049075.1"/>
</dbReference>
<evidence type="ECO:0000313" key="3">
    <source>
        <dbReference type="Proteomes" id="UP000509414"/>
    </source>
</evidence>
<dbReference type="Proteomes" id="UP000509414">
    <property type="component" value="Chromosome"/>
</dbReference>
<keyword evidence="1" id="KW-0472">Membrane</keyword>
<dbReference type="EMBL" id="CP049075">
    <property type="protein sequence ID" value="QLI04578.1"/>
    <property type="molecule type" value="Genomic_DNA"/>
</dbReference>
<keyword evidence="1" id="KW-0812">Transmembrane</keyword>
<gene>
    <name evidence="2" type="ORF">CINF_0023</name>
</gene>
<accession>A0A7H9CH59</accession>
<evidence type="ECO:0000313" key="2">
    <source>
        <dbReference type="EMBL" id="QLI04578.1"/>
    </source>
</evidence>
<organism evidence="2 3">
    <name type="scientific">Candidatus Campylobacter infans</name>
    <dbReference type="NCBI Taxonomy" id="2561898"/>
    <lineage>
        <taxon>Bacteria</taxon>
        <taxon>Pseudomonadati</taxon>
        <taxon>Campylobacterota</taxon>
        <taxon>Epsilonproteobacteria</taxon>
        <taxon>Campylobacterales</taxon>
        <taxon>Campylobacteraceae</taxon>
        <taxon>Campylobacter</taxon>
    </lineage>
</organism>
<sequence length="69" mass="7742">MNENEMLNDKPIFVAKSRIFHGLILVATGLMMALVIYFLAQEPKANKLKQVVGCSVLDCLVYLELAFLI</sequence>